<dbReference type="AlphaFoldDB" id="A0A485LDS0"/>
<dbReference type="EMBL" id="CAADRA010006492">
    <property type="protein sequence ID" value="VFT95948.1"/>
    <property type="molecule type" value="Genomic_DNA"/>
</dbReference>
<sequence>MTTTSMLLSFDLLRRINPFQNGIFLDVQALKAALQPFEQSPFRYRPSIIADHRAFLLRAGTLLAPRYAGHSTSHLQFRVEHASHTRTLLAVHAANSGYLTVLEQLHVQYTVALFNDLPLWNLAAANGHVHILHFLHSIRCMPTHEVNGVIAPSTHNPKIVASASGHLAVVDWLHRNNLKFDAMASTTPLAKSYAGQWTSSAANGHLHVLTWLYDYMMEAPCTTFAMDEAAQNGHLDVLQWLRNHRTEGATDASVRYAAEKNHLDVLRWLLANGFSPTTSPWAIVVAAEHGHLEAIQILHEIGWPAKAMDKAAKYGFLGIVQWLHDH</sequence>
<dbReference type="EMBL" id="VJMH01005735">
    <property type="protein sequence ID" value="KAF0693267.1"/>
    <property type="molecule type" value="Genomic_DNA"/>
</dbReference>
<dbReference type="Proteomes" id="UP000332933">
    <property type="component" value="Unassembled WGS sequence"/>
</dbReference>
<protein>
    <submittedName>
        <fullName evidence="3">Aste57867_15744 protein</fullName>
    </submittedName>
    <submittedName>
        <fullName evidence="4">Aste57867_19227 protein</fullName>
    </submittedName>
</protein>
<evidence type="ECO:0000313" key="5">
    <source>
        <dbReference type="Proteomes" id="UP000332933"/>
    </source>
</evidence>
<keyword evidence="5" id="KW-1185">Reference proteome</keyword>
<dbReference type="OrthoDB" id="88476at2759"/>
<dbReference type="InterPro" id="IPR052050">
    <property type="entry name" value="SecEffector_AnkRepeat"/>
</dbReference>
<dbReference type="Gene3D" id="1.25.40.20">
    <property type="entry name" value="Ankyrin repeat-containing domain"/>
    <property type="match status" value="1"/>
</dbReference>
<reference evidence="1" key="2">
    <citation type="submission" date="2019-06" db="EMBL/GenBank/DDBJ databases">
        <title>Genomics analysis of Aphanomyces spp. identifies a new class of oomycete effector associated with host adaptation.</title>
        <authorList>
            <person name="Gaulin E."/>
        </authorList>
    </citation>
    <scope>NUCLEOTIDE SEQUENCE</scope>
    <source>
        <strain evidence="1">CBS 578.67</strain>
    </source>
</reference>
<evidence type="ECO:0000313" key="3">
    <source>
        <dbReference type="EMBL" id="VFT92533.1"/>
    </source>
</evidence>
<reference evidence="4 5" key="1">
    <citation type="submission" date="2019-03" db="EMBL/GenBank/DDBJ databases">
        <authorList>
            <person name="Gaulin E."/>
            <person name="Dumas B."/>
        </authorList>
    </citation>
    <scope>NUCLEOTIDE SEQUENCE [LARGE SCALE GENOMIC DNA]</scope>
    <source>
        <strain evidence="4">CBS 568.67</strain>
    </source>
</reference>
<dbReference type="EMBL" id="VJMH01006471">
    <property type="protein sequence ID" value="KAF0689310.1"/>
    <property type="molecule type" value="Genomic_DNA"/>
</dbReference>
<dbReference type="SUPFAM" id="SSF48403">
    <property type="entry name" value="Ankyrin repeat"/>
    <property type="match status" value="1"/>
</dbReference>
<dbReference type="InterPro" id="IPR036770">
    <property type="entry name" value="Ankyrin_rpt-contain_sf"/>
</dbReference>
<gene>
    <name evidence="4" type="primary">Aste57867_19227</name>
    <name evidence="3" type="synonym">Aste57867_15744</name>
    <name evidence="2" type="ORF">As57867_015688</name>
    <name evidence="1" type="ORF">As57867_019163</name>
    <name evidence="3" type="ORF">ASTE57867_15744</name>
    <name evidence="4" type="ORF">ASTE57867_19227</name>
</gene>
<evidence type="ECO:0000313" key="1">
    <source>
        <dbReference type="EMBL" id="KAF0689310.1"/>
    </source>
</evidence>
<accession>A0A485LDS0</accession>
<proteinExistence type="predicted"/>
<dbReference type="PANTHER" id="PTHR46586">
    <property type="entry name" value="ANKYRIN REPEAT-CONTAINING PROTEIN"/>
    <property type="match status" value="1"/>
</dbReference>
<evidence type="ECO:0000313" key="2">
    <source>
        <dbReference type="EMBL" id="KAF0693267.1"/>
    </source>
</evidence>
<name>A0A485LDS0_9STRA</name>
<evidence type="ECO:0000313" key="4">
    <source>
        <dbReference type="EMBL" id="VFT95948.1"/>
    </source>
</evidence>
<dbReference type="EMBL" id="CAADRA010005756">
    <property type="protein sequence ID" value="VFT92533.1"/>
    <property type="molecule type" value="Genomic_DNA"/>
</dbReference>
<dbReference type="PANTHER" id="PTHR46586:SF3">
    <property type="entry name" value="ANKYRIN REPEAT-CONTAINING PROTEIN"/>
    <property type="match status" value="1"/>
</dbReference>
<organism evidence="4 5">
    <name type="scientific">Aphanomyces stellatus</name>
    <dbReference type="NCBI Taxonomy" id="120398"/>
    <lineage>
        <taxon>Eukaryota</taxon>
        <taxon>Sar</taxon>
        <taxon>Stramenopiles</taxon>
        <taxon>Oomycota</taxon>
        <taxon>Saprolegniomycetes</taxon>
        <taxon>Saprolegniales</taxon>
        <taxon>Verrucalvaceae</taxon>
        <taxon>Aphanomyces</taxon>
    </lineage>
</organism>